<name>A0A6C6Z9I0_SALPB</name>
<evidence type="ECO:0000313" key="1">
    <source>
        <dbReference type="EMBL" id="ABX70011.1"/>
    </source>
</evidence>
<organism evidence="1 2">
    <name type="scientific">Salmonella paratyphi B (strain ATCC BAA-1250 / SPB7)</name>
    <dbReference type="NCBI Taxonomy" id="1016998"/>
    <lineage>
        <taxon>Bacteria</taxon>
        <taxon>Pseudomonadati</taxon>
        <taxon>Pseudomonadota</taxon>
        <taxon>Gammaproteobacteria</taxon>
        <taxon>Enterobacterales</taxon>
        <taxon>Enterobacteriaceae</taxon>
        <taxon>Salmonella</taxon>
    </lineage>
</organism>
<gene>
    <name evidence="1" type="ordered locus">SPAB_04700</name>
</gene>
<dbReference type="EMBL" id="CP000886">
    <property type="protein sequence ID" value="ABX70011.1"/>
    <property type="molecule type" value="Genomic_DNA"/>
</dbReference>
<dbReference type="AlphaFoldDB" id="A0A6C6Z9I0"/>
<evidence type="ECO:0000313" key="2">
    <source>
        <dbReference type="Proteomes" id="UP000008556"/>
    </source>
</evidence>
<accession>A0A6C6Z9I0</accession>
<dbReference type="KEGG" id="spq:SPAB_04700"/>
<proteinExistence type="predicted"/>
<sequence>MLYHSYPTSYSDVTRPRVSAWIIYLFFIYEIRLGL</sequence>
<dbReference type="Proteomes" id="UP000008556">
    <property type="component" value="Chromosome"/>
</dbReference>
<reference evidence="1 2" key="1">
    <citation type="submission" date="2007-11" db="EMBL/GenBank/DDBJ databases">
        <authorList>
            <consortium name="The Salmonella enterica serovar Paratyphi B Genome Sequencing Project"/>
            <person name="McClelland M."/>
            <person name="Sanderson E.K."/>
            <person name="Porwollik S."/>
            <person name="Spieth J."/>
            <person name="Clifton W.S."/>
            <person name="Fulton R."/>
            <person name="Cordes M."/>
            <person name="Wollam A."/>
            <person name="Shah N."/>
            <person name="Pepin K."/>
            <person name="Bhonagiri V."/>
            <person name="Nash W."/>
            <person name="Johnson M."/>
            <person name="Thiruvilangam P."/>
            <person name="Wilson R."/>
        </authorList>
    </citation>
    <scope>NUCLEOTIDE SEQUENCE [LARGE SCALE GENOMIC DNA]</scope>
    <source>
        <strain evidence="2">ATCC BAA-1250 / SPB7</strain>
    </source>
</reference>
<protein>
    <submittedName>
        <fullName evidence="1">Uncharacterized protein</fullName>
    </submittedName>
</protein>